<evidence type="ECO:0000313" key="3">
    <source>
        <dbReference type="Proteomes" id="UP000663865"/>
    </source>
</evidence>
<name>A0A818WVW2_9BILA</name>
<comment type="caution">
    <text evidence="1">The sequence shown here is derived from an EMBL/GenBank/DDBJ whole genome shotgun (WGS) entry which is preliminary data.</text>
</comment>
<reference evidence="1" key="1">
    <citation type="submission" date="2021-02" db="EMBL/GenBank/DDBJ databases">
        <authorList>
            <person name="Nowell W R."/>
        </authorList>
    </citation>
    <scope>NUCLEOTIDE SEQUENCE</scope>
</reference>
<evidence type="ECO:0000313" key="1">
    <source>
        <dbReference type="EMBL" id="CAF3729132.1"/>
    </source>
</evidence>
<protein>
    <submittedName>
        <fullName evidence="1">Uncharacterized protein</fullName>
    </submittedName>
</protein>
<accession>A0A818WVW2</accession>
<dbReference type="Proteomes" id="UP000663865">
    <property type="component" value="Unassembled WGS sequence"/>
</dbReference>
<evidence type="ECO:0000313" key="2">
    <source>
        <dbReference type="EMBL" id="CAF4851994.1"/>
    </source>
</evidence>
<dbReference type="AlphaFoldDB" id="A0A818WVW2"/>
<dbReference type="EMBL" id="CAJNYV010005184">
    <property type="protein sequence ID" value="CAF3729132.1"/>
    <property type="molecule type" value="Genomic_DNA"/>
</dbReference>
<dbReference type="Proteomes" id="UP000663838">
    <property type="component" value="Unassembled WGS sequence"/>
</dbReference>
<proteinExistence type="predicted"/>
<organism evidence="1 3">
    <name type="scientific">Rotaria socialis</name>
    <dbReference type="NCBI Taxonomy" id="392032"/>
    <lineage>
        <taxon>Eukaryota</taxon>
        <taxon>Metazoa</taxon>
        <taxon>Spiralia</taxon>
        <taxon>Gnathifera</taxon>
        <taxon>Rotifera</taxon>
        <taxon>Eurotatoria</taxon>
        <taxon>Bdelloidea</taxon>
        <taxon>Philodinida</taxon>
        <taxon>Philodinidae</taxon>
        <taxon>Rotaria</taxon>
    </lineage>
</organism>
<gene>
    <name evidence="1" type="ORF">KIK155_LOCUS28460</name>
    <name evidence="2" type="ORF">TOA249_LOCUS26964</name>
</gene>
<sequence>MACNSIQIARESAIVAVIASIGLIEQRCVCPTCYSTNVECNDKTIKCIACKSRSLYIKHSVEQKQMKLNVIDTNQKTFEFVVKKSQIEALLEESNHHELYQNDLIEHENVLLALSSINILINFNPKTMNINAIALNNIDNN</sequence>
<dbReference type="EMBL" id="CAJOBS010003302">
    <property type="protein sequence ID" value="CAF4851994.1"/>
    <property type="molecule type" value="Genomic_DNA"/>
</dbReference>